<evidence type="ECO:0000313" key="1">
    <source>
        <dbReference type="EMBL" id="KAH7912475.1"/>
    </source>
</evidence>
<gene>
    <name evidence="1" type="ORF">BJ138DRAFT_1178830</name>
</gene>
<sequence length="616" mass="66326">MSLLQSYTSLSSSSPRPVVSGVLRSVVANGSTFHSDAAAGREMIQILFSDLKACIIDDTDSRLSYNETSMALVTIKELGKSPSGAEVLAEPANLSLLLKLASVLGDTVDASNEALKCIANTLLLNETARATWVSLSINGGEVCVEILQRAASPERIFLASRILFLCTASAYTSRSFIESLVETKRDTAAGSETIIDFISVKLDDLTNSTLAGIRMSREAMTDLLKFTFNLLVHYPKFVDCEIQSTAVSEPLDGQKVMGDYWSPRLDGILPALLRAFNTLPLSSPSPMVPPMTHIIHALITIPISPSSRFIWFGKSPSSSPHLSQKNCASSGASNTSSIEESGGSAPNITRESNSPSCSKESRAGPLDRALSSVLSAGRRSFSRSSSPRSATISSADTVLRAYTLLDVSLGHYLPGIIDPDDGSVRDRCKREGEATLDELINPLAMLLARFCLGDSDVRTRLRQWLIPTDLDRTSPLERRADLLGRCLRLLGSVYHTRVKDAIGEMLYAMCDSDATTLSGYVGYGNVAGFLYHKGVVSAPTSVSSCAPTTTLAGEPINPITGTVEKPVPEGPSMTDEEKELEAERLFILFDRLEKSGALPASQNPIRKAMEKQAKTD</sequence>
<reference evidence="1" key="1">
    <citation type="journal article" date="2021" name="New Phytol.">
        <title>Evolutionary innovations through gain and loss of genes in the ectomycorrhizal Boletales.</title>
        <authorList>
            <person name="Wu G."/>
            <person name="Miyauchi S."/>
            <person name="Morin E."/>
            <person name="Kuo A."/>
            <person name="Drula E."/>
            <person name="Varga T."/>
            <person name="Kohler A."/>
            <person name="Feng B."/>
            <person name="Cao Y."/>
            <person name="Lipzen A."/>
            <person name="Daum C."/>
            <person name="Hundley H."/>
            <person name="Pangilinan J."/>
            <person name="Johnson J."/>
            <person name="Barry K."/>
            <person name="LaButti K."/>
            <person name="Ng V."/>
            <person name="Ahrendt S."/>
            <person name="Min B."/>
            <person name="Choi I.G."/>
            <person name="Park H."/>
            <person name="Plett J.M."/>
            <person name="Magnuson J."/>
            <person name="Spatafora J.W."/>
            <person name="Nagy L.G."/>
            <person name="Henrissat B."/>
            <person name="Grigoriev I.V."/>
            <person name="Yang Z.L."/>
            <person name="Xu J."/>
            <person name="Martin F.M."/>
        </authorList>
    </citation>
    <scope>NUCLEOTIDE SEQUENCE</scope>
    <source>
        <strain evidence="1">ATCC 28755</strain>
    </source>
</reference>
<proteinExistence type="predicted"/>
<name>A0ACB8AGW5_9AGAM</name>
<dbReference type="EMBL" id="MU267651">
    <property type="protein sequence ID" value="KAH7912475.1"/>
    <property type="molecule type" value="Genomic_DNA"/>
</dbReference>
<protein>
    <submittedName>
        <fullName evidence="1">Guanine nucleotide exchange factor</fullName>
    </submittedName>
</protein>
<evidence type="ECO:0000313" key="2">
    <source>
        <dbReference type="Proteomes" id="UP000790377"/>
    </source>
</evidence>
<accession>A0ACB8AGW5</accession>
<keyword evidence="2" id="KW-1185">Reference proteome</keyword>
<organism evidence="1 2">
    <name type="scientific">Hygrophoropsis aurantiaca</name>
    <dbReference type="NCBI Taxonomy" id="72124"/>
    <lineage>
        <taxon>Eukaryota</taxon>
        <taxon>Fungi</taxon>
        <taxon>Dikarya</taxon>
        <taxon>Basidiomycota</taxon>
        <taxon>Agaricomycotina</taxon>
        <taxon>Agaricomycetes</taxon>
        <taxon>Agaricomycetidae</taxon>
        <taxon>Boletales</taxon>
        <taxon>Coniophorineae</taxon>
        <taxon>Hygrophoropsidaceae</taxon>
        <taxon>Hygrophoropsis</taxon>
    </lineage>
</organism>
<dbReference type="Proteomes" id="UP000790377">
    <property type="component" value="Unassembled WGS sequence"/>
</dbReference>
<comment type="caution">
    <text evidence="1">The sequence shown here is derived from an EMBL/GenBank/DDBJ whole genome shotgun (WGS) entry which is preliminary data.</text>
</comment>